<dbReference type="Proteomes" id="UP000467635">
    <property type="component" value="Unassembled WGS sequence"/>
</dbReference>
<evidence type="ECO:0000313" key="4">
    <source>
        <dbReference type="Proteomes" id="UP000467635"/>
    </source>
</evidence>
<dbReference type="EMBL" id="WKKX01000592">
    <property type="protein sequence ID" value="MSE09058.1"/>
    <property type="molecule type" value="Genomic_DNA"/>
</dbReference>
<organism evidence="1 3">
    <name type="scientific">Ligilactobacillus salivarius</name>
    <dbReference type="NCBI Taxonomy" id="1624"/>
    <lineage>
        <taxon>Bacteria</taxon>
        <taxon>Bacillati</taxon>
        <taxon>Bacillota</taxon>
        <taxon>Bacilli</taxon>
        <taxon>Lactobacillales</taxon>
        <taxon>Lactobacillaceae</taxon>
        <taxon>Ligilactobacillus</taxon>
    </lineage>
</organism>
<dbReference type="AlphaFoldDB" id="A0A6A8LS38"/>
<evidence type="ECO:0000313" key="3">
    <source>
        <dbReference type="Proteomes" id="UP000437575"/>
    </source>
</evidence>
<sequence length="88" mass="10693">MSETIELNNIAPEQIEKLIDRYENKYSFDTNCFVDFIYYGVDENILGRNPKKYTIILNEEDSYKIILTNDSDVCNEWYDKHFKEYMER</sequence>
<dbReference type="RefSeq" id="WP_170102323.1">
    <property type="nucleotide sequence ID" value="NZ_JABAFL010000002.1"/>
</dbReference>
<comment type="caution">
    <text evidence="1">The sequence shown here is derived from an EMBL/GenBank/DDBJ whole genome shotgun (WGS) entry which is preliminary data.</text>
</comment>
<accession>A0A6A8LS38</accession>
<protein>
    <submittedName>
        <fullName evidence="1">Uncharacterized protein</fullName>
    </submittedName>
</protein>
<evidence type="ECO:0000313" key="2">
    <source>
        <dbReference type="EMBL" id="MSE09058.1"/>
    </source>
</evidence>
<gene>
    <name evidence="2" type="ORF">GKC33_10275</name>
    <name evidence="1" type="ORF">GKC34_09565</name>
</gene>
<dbReference type="Proteomes" id="UP000437575">
    <property type="component" value="Unassembled WGS sequence"/>
</dbReference>
<dbReference type="EMBL" id="WKKZ01000554">
    <property type="protein sequence ID" value="MSE06033.1"/>
    <property type="molecule type" value="Genomic_DNA"/>
</dbReference>
<proteinExistence type="predicted"/>
<reference evidence="3 4" key="1">
    <citation type="submission" date="2019-11" db="EMBL/GenBank/DDBJ databases">
        <title>Draft Genome Sequence of Plant Growth-Promoting Rhizosphere-Associated Bacteria.</title>
        <authorList>
            <person name="Vasilyev I.Y."/>
            <person name="Radchenko V."/>
            <person name="Ilnitskaya E.V."/>
        </authorList>
    </citation>
    <scope>NUCLEOTIDE SEQUENCE [LARGE SCALE GENOMIC DNA]</scope>
    <source>
        <strain evidence="2 4">VRA_01-1sq_f</strain>
        <strain evidence="1 3">VRA_1sq_f</strain>
    </source>
</reference>
<name>A0A6A8LS38_9LACO</name>
<evidence type="ECO:0000313" key="1">
    <source>
        <dbReference type="EMBL" id="MSE06033.1"/>
    </source>
</evidence>